<dbReference type="Proteomes" id="UP000603234">
    <property type="component" value="Unassembled WGS sequence"/>
</dbReference>
<evidence type="ECO:0000313" key="4">
    <source>
        <dbReference type="Proteomes" id="UP000603234"/>
    </source>
</evidence>
<evidence type="ECO:0000313" key="3">
    <source>
        <dbReference type="EMBL" id="MBC3803322.1"/>
    </source>
</evidence>
<gene>
    <name evidence="3" type="ORF">GH808_02540</name>
</gene>
<feature type="domain" description="DUF2089" evidence="2">
    <location>
        <begin position="9"/>
        <end position="40"/>
    </location>
</feature>
<dbReference type="Pfam" id="PF22747">
    <property type="entry name" value="Zn_ribbon_DUF2089"/>
    <property type="match status" value="1"/>
</dbReference>
<evidence type="ECO:0000259" key="1">
    <source>
        <dbReference type="Pfam" id="PF09862"/>
    </source>
</evidence>
<name>A0ABR6WRT1_9FIRM</name>
<organism evidence="3 4">
    <name type="scientific">Acetobacterium fimetarium</name>
    <dbReference type="NCBI Taxonomy" id="52691"/>
    <lineage>
        <taxon>Bacteria</taxon>
        <taxon>Bacillati</taxon>
        <taxon>Bacillota</taxon>
        <taxon>Clostridia</taxon>
        <taxon>Eubacteriales</taxon>
        <taxon>Eubacteriaceae</taxon>
        <taxon>Acetobacterium</taxon>
    </lineage>
</organism>
<keyword evidence="4" id="KW-1185">Reference proteome</keyword>
<feature type="domain" description="DUF2089" evidence="1">
    <location>
        <begin position="42"/>
        <end position="87"/>
    </location>
</feature>
<reference evidence="3 4" key="1">
    <citation type="journal article" date="2020" name="mSystems">
        <title>Defining Genomic and Predicted Metabolic Features of the Acetobacterium Genus.</title>
        <authorList>
            <person name="Ross D.E."/>
            <person name="Marshall C.W."/>
            <person name="Gulliver D."/>
            <person name="May H.D."/>
            <person name="Norman R.S."/>
        </authorList>
    </citation>
    <scope>NUCLEOTIDE SEQUENCE [LARGE SCALE GENOMIC DNA]</scope>
    <source>
        <strain evidence="3 4">DSM 8238</strain>
    </source>
</reference>
<evidence type="ECO:0000259" key="2">
    <source>
        <dbReference type="Pfam" id="PF22747"/>
    </source>
</evidence>
<protein>
    <submittedName>
        <fullName evidence="3">DUF2089 family protein</fullName>
    </submittedName>
</protein>
<dbReference type="InterPro" id="IPR018658">
    <property type="entry name" value="DUF2089"/>
</dbReference>
<dbReference type="EMBL" id="WJBC01000002">
    <property type="protein sequence ID" value="MBC3803322.1"/>
    <property type="molecule type" value="Genomic_DNA"/>
</dbReference>
<dbReference type="RefSeq" id="WP_186841231.1">
    <property type="nucleotide sequence ID" value="NZ_WJBC01000002.1"/>
</dbReference>
<proteinExistence type="predicted"/>
<dbReference type="Pfam" id="PF09862">
    <property type="entry name" value="DUF2089"/>
    <property type="match status" value="1"/>
</dbReference>
<dbReference type="InterPro" id="IPR053957">
    <property type="entry name" value="DUF2089_Zn_ribbon"/>
</dbReference>
<comment type="caution">
    <text evidence="3">The sequence shown here is derived from an EMBL/GenBank/DDBJ whole genome shotgun (WGS) entry which is preliminary data.</text>
</comment>
<accession>A0ABR6WRT1</accession>
<sequence>MRKDLVTTCPRCNHNLIATKLHCKNCELELNGEFQLGNFAYLTQDELEFVESFLKAQGNFKTIQFEMEMSYPAVKKKFSDILEKLNLTPIKIEEAEDDAMGNKEIQSINTTDSPVVVRIKEKLNEHSGEAFIPLFQRDLCKIAYDPNGKGLISPKIPPANQLSWKAFDAAVEVVVQNGGKAKKGNAQSGGKLGSDKLPLDSVEGYIAHKVHGVEIGMTAFGPGFVICAVLDWAGICRNERGYLTIVPSFMAQLKS</sequence>